<dbReference type="GO" id="GO:0005524">
    <property type="term" value="F:ATP binding"/>
    <property type="evidence" value="ECO:0007669"/>
    <property type="project" value="InterPro"/>
</dbReference>
<dbReference type="CDD" id="cd00561">
    <property type="entry name" value="CobA_ACA"/>
    <property type="match status" value="1"/>
</dbReference>
<dbReference type="InterPro" id="IPR003724">
    <property type="entry name" value="CblAdoTrfase_CobA"/>
</dbReference>
<evidence type="ECO:0000313" key="1">
    <source>
        <dbReference type="EMBL" id="SJZ37303.1"/>
    </source>
</evidence>
<dbReference type="PANTHER" id="PTHR46638:SF1">
    <property type="entry name" value="CORRINOID ADENOSYLTRANSFERASE"/>
    <property type="match status" value="1"/>
</dbReference>
<dbReference type="GO" id="GO:0009236">
    <property type="term" value="P:cobalamin biosynthetic process"/>
    <property type="evidence" value="ECO:0007669"/>
    <property type="project" value="InterPro"/>
</dbReference>
<dbReference type="GO" id="GO:0008817">
    <property type="term" value="F:corrinoid adenosyltransferase activity"/>
    <property type="evidence" value="ECO:0007669"/>
    <property type="project" value="InterPro"/>
</dbReference>
<dbReference type="Proteomes" id="UP000190625">
    <property type="component" value="Unassembled WGS sequence"/>
</dbReference>
<dbReference type="PIRSF" id="PIRSF015617">
    <property type="entry name" value="Adensltrnsf_CobA"/>
    <property type="match status" value="1"/>
</dbReference>
<dbReference type="Gene3D" id="3.40.50.300">
    <property type="entry name" value="P-loop containing nucleotide triphosphate hydrolases"/>
    <property type="match status" value="1"/>
</dbReference>
<evidence type="ECO:0000313" key="2">
    <source>
        <dbReference type="Proteomes" id="UP000190625"/>
    </source>
</evidence>
<accession>A0A1T4K4N1</accession>
<gene>
    <name evidence="1" type="ORF">SAMN02745118_00603</name>
</gene>
<dbReference type="SUPFAM" id="SSF52540">
    <property type="entry name" value="P-loop containing nucleoside triphosphate hydrolases"/>
    <property type="match status" value="1"/>
</dbReference>
<keyword evidence="2" id="KW-1185">Reference proteome</keyword>
<name>A0A1T4K4N1_9FIRM</name>
<dbReference type="EMBL" id="FUWM01000005">
    <property type="protein sequence ID" value="SJZ37303.1"/>
    <property type="molecule type" value="Genomic_DNA"/>
</dbReference>
<proteinExistence type="predicted"/>
<dbReference type="Pfam" id="PF02572">
    <property type="entry name" value="CobA_CobO_BtuR"/>
    <property type="match status" value="1"/>
</dbReference>
<sequence>MMKNKLEKGLVQVYTGKGKGKTTASLGLALRAVGHGFKVEMIQYMKGSAYSGELFSTERLPNLNIKQFGRGCPYAALIRQGIQKCTGCGECFLKGNDDESREEFKEFVKVAYDYTKEVLADSKTDIVILDEINNALRYDLLTIKDVLDLISLKDEKTELIMTGRGFDKKILETADLVTEMQAVKHPYQEQGITSRRGIEY</sequence>
<dbReference type="STRING" id="142842.SAMN02745118_00603"/>
<dbReference type="RefSeq" id="WP_234983876.1">
    <property type="nucleotide sequence ID" value="NZ_FUWM01000005.1"/>
</dbReference>
<keyword evidence="1" id="KW-0808">Transferase</keyword>
<dbReference type="PANTHER" id="PTHR46638">
    <property type="entry name" value="CORRINOID ADENOSYLTRANSFERASE"/>
    <property type="match status" value="1"/>
</dbReference>
<dbReference type="InterPro" id="IPR027417">
    <property type="entry name" value="P-loop_NTPase"/>
</dbReference>
<reference evidence="2" key="1">
    <citation type="submission" date="2017-02" db="EMBL/GenBank/DDBJ databases">
        <authorList>
            <person name="Varghese N."/>
            <person name="Submissions S."/>
        </authorList>
    </citation>
    <scope>NUCLEOTIDE SEQUENCE [LARGE SCALE GENOMIC DNA]</scope>
    <source>
        <strain evidence="2">ATCC BAA-73</strain>
    </source>
</reference>
<dbReference type="AlphaFoldDB" id="A0A1T4K4N1"/>
<organism evidence="1 2">
    <name type="scientific">Selenihalanaerobacter shriftii</name>
    <dbReference type="NCBI Taxonomy" id="142842"/>
    <lineage>
        <taxon>Bacteria</taxon>
        <taxon>Bacillati</taxon>
        <taxon>Bacillota</taxon>
        <taxon>Clostridia</taxon>
        <taxon>Halanaerobiales</taxon>
        <taxon>Halobacteroidaceae</taxon>
        <taxon>Selenihalanaerobacter</taxon>
    </lineage>
</organism>
<protein>
    <submittedName>
        <fullName evidence="1">Cob(I)alamin adenosyltransferase</fullName>
    </submittedName>
</protein>